<reference evidence="7 8" key="1">
    <citation type="journal article" date="2015" name="BMC Genomics">
        <title>Transcriptome analysis of thermophilic methylotrophic Bacillus methanolicus MGA3 using RNA-sequencing provides detailed insights into its previously uncharted transcriptional landscape.</title>
        <authorList>
            <person name="Irla M."/>
            <person name="Neshat A."/>
            <person name="Brautaset T."/>
            <person name="Ruckert C."/>
            <person name="Kalinowski J."/>
            <person name="Wendisch V.F."/>
        </authorList>
    </citation>
    <scope>NUCLEOTIDE SEQUENCE [LARGE SCALE GENOMIC DNA]</scope>
    <source>
        <strain evidence="8">MGA3 / ATCC 53907</strain>
        <plasmid evidence="8">Plasmid pBM69</plasmid>
    </source>
</reference>
<evidence type="ECO:0000313" key="7">
    <source>
        <dbReference type="EMBL" id="AIE61718.1"/>
    </source>
</evidence>
<dbReference type="InterPro" id="IPR006480">
    <property type="entry name" value="Phage_holin_4_1"/>
</dbReference>
<comment type="similarity">
    <text evidence="5">Belongs to the bacteriophage holin family. Cp-1 holin subfamily.</text>
</comment>
<feature type="transmembrane region" description="Helical" evidence="6">
    <location>
        <begin position="16"/>
        <end position="33"/>
    </location>
</feature>
<keyword evidence="2 6" id="KW-0812">Transmembrane</keyword>
<evidence type="ECO:0000313" key="8">
    <source>
        <dbReference type="Proteomes" id="UP000027602"/>
    </source>
</evidence>
<keyword evidence="8" id="KW-1185">Reference proteome</keyword>
<evidence type="ECO:0000256" key="5">
    <source>
        <dbReference type="ARBA" id="ARBA00023600"/>
    </source>
</evidence>
<protein>
    <submittedName>
        <fullName evidence="7">Toxin secretion/phage lysis holin</fullName>
    </submittedName>
</protein>
<name>I3DTI5_BACMM</name>
<comment type="subcellular location">
    <subcellularLocation>
        <location evidence="1">Membrane</location>
        <topology evidence="1">Multi-pass membrane protein</topology>
    </subcellularLocation>
</comment>
<gene>
    <name evidence="7" type="ORF">BMMGA3_16845</name>
</gene>
<evidence type="ECO:0000256" key="6">
    <source>
        <dbReference type="SAM" id="Phobius"/>
    </source>
</evidence>
<proteinExistence type="inferred from homology"/>
<dbReference type="EMBL" id="CP007740">
    <property type="protein sequence ID" value="AIE61718.1"/>
    <property type="molecule type" value="Genomic_DNA"/>
</dbReference>
<organism evidence="7 8">
    <name type="scientific">Bacillus methanolicus (strain MGA3 / ATCC 53907)</name>
    <dbReference type="NCBI Taxonomy" id="796606"/>
    <lineage>
        <taxon>Bacteria</taxon>
        <taxon>Bacillati</taxon>
        <taxon>Bacillota</taxon>
        <taxon>Bacilli</taxon>
        <taxon>Bacillales</taxon>
        <taxon>Bacillaceae</taxon>
        <taxon>Bacillus</taxon>
    </lineage>
</organism>
<evidence type="ECO:0000256" key="2">
    <source>
        <dbReference type="ARBA" id="ARBA00022692"/>
    </source>
</evidence>
<evidence type="ECO:0000256" key="3">
    <source>
        <dbReference type="ARBA" id="ARBA00022989"/>
    </source>
</evidence>
<keyword evidence="3 6" id="KW-1133">Transmembrane helix</keyword>
<dbReference type="Pfam" id="PF05105">
    <property type="entry name" value="Phage_holin_4_1"/>
    <property type="match status" value="1"/>
</dbReference>
<dbReference type="AlphaFoldDB" id="I3DTI5"/>
<dbReference type="GO" id="GO:0016020">
    <property type="term" value="C:membrane"/>
    <property type="evidence" value="ECO:0007669"/>
    <property type="project" value="UniProtKB-SubCell"/>
</dbReference>
<dbReference type="HOGENOM" id="CLU_1259353_0_0_9"/>
<keyword evidence="4 6" id="KW-0472">Membrane</keyword>
<dbReference type="NCBIfam" id="TIGR01593">
    <property type="entry name" value="holin_tox_secr"/>
    <property type="match status" value="1"/>
</dbReference>
<evidence type="ECO:0000256" key="1">
    <source>
        <dbReference type="ARBA" id="ARBA00004141"/>
    </source>
</evidence>
<dbReference type="KEGG" id="bmet:BMMGA3_16845"/>
<accession>I3DTI5</accession>
<geneLocation type="plasmid" evidence="7 8">
    <name>pBM69</name>
</geneLocation>
<evidence type="ECO:0000256" key="4">
    <source>
        <dbReference type="ARBA" id="ARBA00023136"/>
    </source>
</evidence>
<dbReference type="eggNOG" id="COG4824">
    <property type="taxonomic scope" value="Bacteria"/>
</dbReference>
<dbReference type="Proteomes" id="UP000027602">
    <property type="component" value="Plasmid pBM69"/>
</dbReference>
<sequence>MLFNRKRGCRMERFDIIYKTVAAAVGAVVGFLFGDQSIFLRTLLSFSIIDYGTGTMAAYVEGRLQSAIGFKRIPKKVVIFALVAAAHLVDRAIGTNNLFRDATIFFYLANELLSIIENAGRIGLPVPEQIRQAVEVLRGKNEEKIKNNVRLFNEIMAYIPNTCNNTYRFNIIKLYIKEDRAVMAKIRNEKLNKSVFGGHETVSVLVVQAPQRLRREGQN</sequence>
<keyword evidence="7" id="KW-0614">Plasmid</keyword>